<dbReference type="Pfam" id="PF06687">
    <property type="entry name" value="SUR7"/>
    <property type="match status" value="1"/>
</dbReference>
<dbReference type="GO" id="GO:0032153">
    <property type="term" value="C:cell division site"/>
    <property type="evidence" value="ECO:0007669"/>
    <property type="project" value="TreeGrafter"/>
</dbReference>
<evidence type="ECO:0000256" key="2">
    <source>
        <dbReference type="SAM" id="SignalP"/>
    </source>
</evidence>
<gene>
    <name evidence="3" type="ORF">LAESUDRAFT_625901</name>
</gene>
<dbReference type="AlphaFoldDB" id="A0A165BRK4"/>
<dbReference type="GO" id="GO:0035838">
    <property type="term" value="C:growing cell tip"/>
    <property type="evidence" value="ECO:0007669"/>
    <property type="project" value="TreeGrafter"/>
</dbReference>
<keyword evidence="1" id="KW-0472">Membrane</keyword>
<dbReference type="InterPro" id="IPR009571">
    <property type="entry name" value="SUR7/Rim9-like_fungi"/>
</dbReference>
<proteinExistence type="predicted"/>
<evidence type="ECO:0000313" key="3">
    <source>
        <dbReference type="EMBL" id="KZT01526.1"/>
    </source>
</evidence>
<feature type="non-terminal residue" evidence="3">
    <location>
        <position position="1"/>
    </location>
</feature>
<dbReference type="OrthoDB" id="2589196at2759"/>
<protein>
    <recommendedName>
        <fullName evidence="5">Pali-domain-containing protein</fullName>
    </recommendedName>
</protein>
<feature type="transmembrane region" description="Helical" evidence="1">
    <location>
        <begin position="76"/>
        <end position="97"/>
    </location>
</feature>
<sequence>NGAFPMFLGTFSAFILLVLVSVSAPLVHSFYYLRTSADDGVRFGVWGYCGNSGNCTAPQLGYTYGSEISESTSKALILYPVAAAISLFSMMTVAPLMCNPRRDRYPHPLFCVLSFAASALSIAAFVISVYLASTATTFFASQGHSSSFGPTIWMSLVAAVLLLFVAFHAGCGTCF</sequence>
<feature type="signal peptide" evidence="2">
    <location>
        <begin position="1"/>
        <end position="29"/>
    </location>
</feature>
<keyword evidence="1" id="KW-1133">Transmembrane helix</keyword>
<evidence type="ECO:0000313" key="4">
    <source>
        <dbReference type="Proteomes" id="UP000076871"/>
    </source>
</evidence>
<evidence type="ECO:0000256" key="1">
    <source>
        <dbReference type="SAM" id="Phobius"/>
    </source>
</evidence>
<name>A0A165BRK4_9APHY</name>
<keyword evidence="2" id="KW-0732">Signal</keyword>
<dbReference type="InterPro" id="IPR051380">
    <property type="entry name" value="pH-response_reg_palI/RIM9"/>
</dbReference>
<dbReference type="InParanoid" id="A0A165BRK4"/>
<dbReference type="PANTHER" id="PTHR28013">
    <property type="entry name" value="PROTEIN DCV1-RELATED"/>
    <property type="match status" value="1"/>
</dbReference>
<keyword evidence="4" id="KW-1185">Reference proteome</keyword>
<accession>A0A165BRK4</accession>
<dbReference type="PANTHER" id="PTHR28013:SF4">
    <property type="entry name" value="MARVEL DOMAIN-CONTAINING PROTEIN"/>
    <property type="match status" value="1"/>
</dbReference>
<feature type="transmembrane region" description="Helical" evidence="1">
    <location>
        <begin position="109"/>
        <end position="132"/>
    </location>
</feature>
<organism evidence="3 4">
    <name type="scientific">Laetiporus sulphureus 93-53</name>
    <dbReference type="NCBI Taxonomy" id="1314785"/>
    <lineage>
        <taxon>Eukaryota</taxon>
        <taxon>Fungi</taxon>
        <taxon>Dikarya</taxon>
        <taxon>Basidiomycota</taxon>
        <taxon>Agaricomycotina</taxon>
        <taxon>Agaricomycetes</taxon>
        <taxon>Polyporales</taxon>
        <taxon>Laetiporus</taxon>
    </lineage>
</organism>
<feature type="chain" id="PRO_5007855721" description="Pali-domain-containing protein" evidence="2">
    <location>
        <begin position="30"/>
        <end position="175"/>
    </location>
</feature>
<keyword evidence="1" id="KW-0812">Transmembrane</keyword>
<feature type="transmembrane region" description="Helical" evidence="1">
    <location>
        <begin position="152"/>
        <end position="171"/>
    </location>
</feature>
<dbReference type="RefSeq" id="XP_040759266.1">
    <property type="nucleotide sequence ID" value="XM_040903337.1"/>
</dbReference>
<dbReference type="Proteomes" id="UP000076871">
    <property type="component" value="Unassembled WGS sequence"/>
</dbReference>
<evidence type="ECO:0008006" key="5">
    <source>
        <dbReference type="Google" id="ProtNLM"/>
    </source>
</evidence>
<dbReference type="EMBL" id="KV427663">
    <property type="protein sequence ID" value="KZT01526.1"/>
    <property type="molecule type" value="Genomic_DNA"/>
</dbReference>
<dbReference type="GeneID" id="63820368"/>
<reference evidence="3 4" key="1">
    <citation type="journal article" date="2016" name="Mol. Biol. Evol.">
        <title>Comparative Genomics of Early-Diverging Mushroom-Forming Fungi Provides Insights into the Origins of Lignocellulose Decay Capabilities.</title>
        <authorList>
            <person name="Nagy L.G."/>
            <person name="Riley R."/>
            <person name="Tritt A."/>
            <person name="Adam C."/>
            <person name="Daum C."/>
            <person name="Floudas D."/>
            <person name="Sun H."/>
            <person name="Yadav J.S."/>
            <person name="Pangilinan J."/>
            <person name="Larsson K.H."/>
            <person name="Matsuura K."/>
            <person name="Barry K."/>
            <person name="Labutti K."/>
            <person name="Kuo R."/>
            <person name="Ohm R.A."/>
            <person name="Bhattacharya S.S."/>
            <person name="Shirouzu T."/>
            <person name="Yoshinaga Y."/>
            <person name="Martin F.M."/>
            <person name="Grigoriev I.V."/>
            <person name="Hibbett D.S."/>
        </authorList>
    </citation>
    <scope>NUCLEOTIDE SEQUENCE [LARGE SCALE GENOMIC DNA]</scope>
    <source>
        <strain evidence="3 4">93-53</strain>
    </source>
</reference>
<feature type="non-terminal residue" evidence="3">
    <location>
        <position position="175"/>
    </location>
</feature>
<dbReference type="GO" id="GO:0005886">
    <property type="term" value="C:plasma membrane"/>
    <property type="evidence" value="ECO:0007669"/>
    <property type="project" value="InterPro"/>
</dbReference>